<name>A0A2N5XUD9_9HYPH</name>
<keyword evidence="2 6" id="KW-0808">Transferase</keyword>
<dbReference type="InterPro" id="IPR022488">
    <property type="entry name" value="PPK2-related"/>
</dbReference>
<evidence type="ECO:0000256" key="5">
    <source>
        <dbReference type="ARBA" id="ARBA00024500"/>
    </source>
</evidence>
<dbReference type="InterPro" id="IPR027417">
    <property type="entry name" value="P-loop_NTPase"/>
</dbReference>
<evidence type="ECO:0000256" key="2">
    <source>
        <dbReference type="ARBA" id="ARBA00022679"/>
    </source>
</evidence>
<dbReference type="PANTHER" id="PTHR34383">
    <property type="entry name" value="POLYPHOSPHATE:AMP PHOSPHOTRANSFERASE-RELATED"/>
    <property type="match status" value="1"/>
</dbReference>
<dbReference type="PIRSF" id="PIRSF028756">
    <property type="entry name" value="PPK2_prd"/>
    <property type="match status" value="1"/>
</dbReference>
<keyword evidence="3 6" id="KW-0418">Kinase</keyword>
<dbReference type="PANTHER" id="PTHR34383:SF1">
    <property type="entry name" value="ADP-POLYPHOSPHATE PHOSPHOTRANSFERASE"/>
    <property type="match status" value="1"/>
</dbReference>
<dbReference type="NCBIfam" id="TIGR03707">
    <property type="entry name" value="PPK2_P_aer"/>
    <property type="match status" value="1"/>
</dbReference>
<evidence type="ECO:0000256" key="4">
    <source>
        <dbReference type="ARBA" id="ARBA00023310"/>
    </source>
</evidence>
<comment type="catalytic activity">
    <reaction evidence="5">
        <text>[phosphate](n) + ATP = [phosphate](n+1) + ADP</text>
        <dbReference type="Rhea" id="RHEA:19573"/>
        <dbReference type="Rhea" id="RHEA-COMP:9859"/>
        <dbReference type="Rhea" id="RHEA-COMP:14280"/>
        <dbReference type="ChEBI" id="CHEBI:16838"/>
        <dbReference type="ChEBI" id="CHEBI:30616"/>
        <dbReference type="ChEBI" id="CHEBI:456216"/>
    </reaction>
    <physiologicalReaction direction="right-to-left" evidence="5">
        <dbReference type="Rhea" id="RHEA:19575"/>
    </physiologicalReaction>
</comment>
<reference evidence="8 9" key="1">
    <citation type="submission" date="2018-01" db="EMBL/GenBank/DDBJ databases">
        <title>The draft genome sequence of Cohaesibacter sp. H1304.</title>
        <authorList>
            <person name="Wang N.-N."/>
            <person name="Du Z.-J."/>
        </authorList>
    </citation>
    <scope>NUCLEOTIDE SEQUENCE [LARGE SCALE GENOMIC DNA]</scope>
    <source>
        <strain evidence="8 9">H1304</strain>
    </source>
</reference>
<sequence>MSVHFDLEDPEFPKELEDIIMESGGYPYDKKLKRSKYEDELERLQIELVKVQEWVRETGERIVCVFEGRDAAGKGGSIKVITQYTNPRHVRVVALSKPSDVEQGQWYFQRYAKQLPTSGEIVLFDRSWYNRAGVEPVMGFSTQDQTDKFLKDAPRFEQMILDSGTRLFKFWLNVGREMQLRRFHDRRHSLLKHWKLSPIDLKALDKWDDYTQARDKMLISTHRDRSPWVVIRSNDKRRARINMLRYFLGALDYPGKDLSVLDPIDPKILGFGLPFLHKGE</sequence>
<evidence type="ECO:0000313" key="9">
    <source>
        <dbReference type="Proteomes" id="UP000234881"/>
    </source>
</evidence>
<organism evidence="8 9">
    <name type="scientific">Cohaesibacter celericrescens</name>
    <dbReference type="NCBI Taxonomy" id="2067669"/>
    <lineage>
        <taxon>Bacteria</taxon>
        <taxon>Pseudomonadati</taxon>
        <taxon>Pseudomonadota</taxon>
        <taxon>Alphaproteobacteria</taxon>
        <taxon>Hyphomicrobiales</taxon>
        <taxon>Cohaesibacteraceae</taxon>
    </lineage>
</organism>
<dbReference type="Gene3D" id="3.40.50.300">
    <property type="entry name" value="P-loop containing nucleotide triphosphate hydrolases"/>
    <property type="match status" value="1"/>
</dbReference>
<dbReference type="Proteomes" id="UP000234881">
    <property type="component" value="Unassembled WGS sequence"/>
</dbReference>
<proteinExistence type="inferred from homology"/>
<evidence type="ECO:0000256" key="1">
    <source>
        <dbReference type="ARBA" id="ARBA00009924"/>
    </source>
</evidence>
<dbReference type="GO" id="GO:0006754">
    <property type="term" value="P:ATP biosynthetic process"/>
    <property type="evidence" value="ECO:0007669"/>
    <property type="project" value="UniProtKB-KW"/>
</dbReference>
<dbReference type="GO" id="GO:0008976">
    <property type="term" value="F:polyphosphate kinase activity"/>
    <property type="evidence" value="ECO:0007669"/>
    <property type="project" value="UniProtKB-UniRule"/>
</dbReference>
<evidence type="ECO:0000313" key="8">
    <source>
        <dbReference type="EMBL" id="PLW78090.1"/>
    </source>
</evidence>
<comment type="subunit">
    <text evidence="6">Homotetramer.</text>
</comment>
<evidence type="ECO:0000256" key="6">
    <source>
        <dbReference type="RuleBase" id="RU369062"/>
    </source>
</evidence>
<dbReference type="OrthoDB" id="9775224at2"/>
<dbReference type="AlphaFoldDB" id="A0A2N5XUD9"/>
<dbReference type="RefSeq" id="WP_101532997.1">
    <property type="nucleotide sequence ID" value="NZ_JBFHIU010000035.1"/>
</dbReference>
<gene>
    <name evidence="8" type="primary">ppk2</name>
    <name evidence="8" type="ORF">C0081_06465</name>
</gene>
<dbReference type="EC" id="2.7.4.-" evidence="6"/>
<keyword evidence="4" id="KW-0066">ATP synthesis</keyword>
<dbReference type="SUPFAM" id="SSF52540">
    <property type="entry name" value="P-loop containing nucleoside triphosphate hydrolases"/>
    <property type="match status" value="1"/>
</dbReference>
<comment type="similarity">
    <text evidence="1 6">Belongs to the polyphosphate kinase 2 (PPK2) family. Class I subfamily.</text>
</comment>
<comment type="function">
    <text evidence="6">Uses inorganic polyphosphate (polyP) as a donor to convert GDP to GTP or ADP to ATP.</text>
</comment>
<dbReference type="InterPro" id="IPR022486">
    <property type="entry name" value="PPK2_PA0141"/>
</dbReference>
<evidence type="ECO:0000259" key="7">
    <source>
        <dbReference type="Pfam" id="PF03976"/>
    </source>
</evidence>
<dbReference type="InterPro" id="IPR016898">
    <property type="entry name" value="Polyphosphate_phosphotransfera"/>
</dbReference>
<protein>
    <recommendedName>
        <fullName evidence="6">ADP/GDP-polyphosphate phosphotransferase</fullName>
        <ecNumber evidence="6">2.7.4.-</ecNumber>
    </recommendedName>
    <alternativeName>
        <fullName evidence="6">Polyphosphate kinase PPK2</fullName>
    </alternativeName>
</protein>
<dbReference type="EMBL" id="PKUQ01000011">
    <property type="protein sequence ID" value="PLW78090.1"/>
    <property type="molecule type" value="Genomic_DNA"/>
</dbReference>
<comment type="caution">
    <text evidence="8">The sequence shown here is derived from an EMBL/GenBank/DDBJ whole genome shotgun (WGS) entry which is preliminary data.</text>
</comment>
<evidence type="ECO:0000256" key="3">
    <source>
        <dbReference type="ARBA" id="ARBA00022777"/>
    </source>
</evidence>
<keyword evidence="9" id="KW-1185">Reference proteome</keyword>
<dbReference type="Pfam" id="PF03976">
    <property type="entry name" value="PPK2"/>
    <property type="match status" value="1"/>
</dbReference>
<accession>A0A2N5XUD9</accession>
<feature type="domain" description="Polyphosphate kinase-2-related" evidence="7">
    <location>
        <begin position="32"/>
        <end position="256"/>
    </location>
</feature>